<accession>A0A261EYQ0</accession>
<feature type="signal peptide" evidence="2">
    <location>
        <begin position="1"/>
        <end position="26"/>
    </location>
</feature>
<evidence type="ECO:0000256" key="2">
    <source>
        <dbReference type="SAM" id="SignalP"/>
    </source>
</evidence>
<dbReference type="AlphaFoldDB" id="A0A261EYQ0"/>
<reference evidence="3 4" key="1">
    <citation type="journal article" date="2017" name="BMC Genomics">
        <title>Comparative genomic and phylogenomic analyses of the Bifidobacteriaceae family.</title>
        <authorList>
            <person name="Lugli G.A."/>
            <person name="Milani C."/>
            <person name="Turroni F."/>
            <person name="Duranti S."/>
            <person name="Mancabelli L."/>
            <person name="Mangifesta M."/>
            <person name="Ferrario C."/>
            <person name="Modesto M."/>
            <person name="Mattarelli P."/>
            <person name="Jiri K."/>
            <person name="van Sinderen D."/>
            <person name="Ventura M."/>
        </authorList>
    </citation>
    <scope>NUCLEOTIDE SEQUENCE [LARGE SCALE GENOMIC DNA]</scope>
    <source>
        <strain evidence="3 4">DSM 24744</strain>
    </source>
</reference>
<gene>
    <name evidence="3" type="ORF">PSSU_0750</name>
</gene>
<feature type="compositionally biased region" description="Low complexity" evidence="1">
    <location>
        <begin position="25"/>
        <end position="44"/>
    </location>
</feature>
<dbReference type="EMBL" id="MWWQ01000006">
    <property type="protein sequence ID" value="OZG51967.1"/>
    <property type="molecule type" value="Genomic_DNA"/>
</dbReference>
<feature type="region of interest" description="Disordered" evidence="1">
    <location>
        <begin position="25"/>
        <end position="63"/>
    </location>
</feature>
<organism evidence="3 4">
    <name type="scientific">Pseudoscardovia suis</name>
    <dbReference type="NCBI Taxonomy" id="987063"/>
    <lineage>
        <taxon>Bacteria</taxon>
        <taxon>Bacillati</taxon>
        <taxon>Actinomycetota</taxon>
        <taxon>Actinomycetes</taxon>
        <taxon>Bifidobacteriales</taxon>
        <taxon>Bifidobacteriaceae</taxon>
        <taxon>Pseudoscardovia</taxon>
    </lineage>
</organism>
<evidence type="ECO:0008006" key="5">
    <source>
        <dbReference type="Google" id="ProtNLM"/>
    </source>
</evidence>
<feature type="chain" id="PRO_5039706464" description="Lipoprotein" evidence="2">
    <location>
        <begin position="27"/>
        <end position="160"/>
    </location>
</feature>
<evidence type="ECO:0000313" key="3">
    <source>
        <dbReference type="EMBL" id="OZG51967.1"/>
    </source>
</evidence>
<dbReference type="OrthoDB" id="3174999at2"/>
<keyword evidence="4" id="KW-1185">Reference proteome</keyword>
<keyword evidence="2" id="KW-0732">Signal</keyword>
<dbReference type="PROSITE" id="PS51257">
    <property type="entry name" value="PROKAR_LIPOPROTEIN"/>
    <property type="match status" value="1"/>
</dbReference>
<protein>
    <recommendedName>
        <fullName evidence="5">Lipoprotein</fullName>
    </recommendedName>
</protein>
<sequence length="160" mass="16862">MHKKPIATVIAAILALGLGACGNTSGAPASSATGSTQSQTAQPTETESAEQPANLIGTWKQTNSNSTDTWMEAEITADTITIQWVSDNGDTKSLYWKGTYTAPDKAGDWKWTSQGDTAAMQASLLGSQDATKDFTYTETDGVSWETTAMGTTVTVKTAKQ</sequence>
<evidence type="ECO:0000256" key="1">
    <source>
        <dbReference type="SAM" id="MobiDB-lite"/>
    </source>
</evidence>
<comment type="caution">
    <text evidence="3">The sequence shown here is derived from an EMBL/GenBank/DDBJ whole genome shotgun (WGS) entry which is preliminary data.</text>
</comment>
<name>A0A261EYQ0_9BIFI</name>
<dbReference type="RefSeq" id="WP_094691071.1">
    <property type="nucleotide sequence ID" value="NZ_MWWQ01000006.1"/>
</dbReference>
<proteinExistence type="predicted"/>
<dbReference type="Proteomes" id="UP000216454">
    <property type="component" value="Unassembled WGS sequence"/>
</dbReference>
<evidence type="ECO:0000313" key="4">
    <source>
        <dbReference type="Proteomes" id="UP000216454"/>
    </source>
</evidence>